<comment type="caution">
    <text evidence="2">The sequence shown here is derived from an EMBL/GenBank/DDBJ whole genome shotgun (WGS) entry which is preliminary data.</text>
</comment>
<sequence length="207" mass="23169">MSDYHRVQLTILRRLILGRRMEVRWQARNGDCVKCAEFYYCLVALATVFATLGTTSVFFSKLEALQYYAAAVAVTAVVPTVLCYLAVKRYFKNISCSDDVKRMQTKLSHGFLLQLGLLLSNVLVSLIDVATYPFDKKGYTLGIIIAYDTLRGVIVSWQPALIGFVICWSTSGLFQKNRIHASDISLTRVVPAPSHISNTACFSIRLL</sequence>
<protein>
    <submittedName>
        <fullName evidence="2">Uncharacterized protein</fullName>
    </submittedName>
</protein>
<keyword evidence="3" id="KW-1185">Reference proteome</keyword>
<evidence type="ECO:0000313" key="2">
    <source>
        <dbReference type="EMBL" id="EYC33341.1"/>
    </source>
</evidence>
<feature type="transmembrane region" description="Helical" evidence="1">
    <location>
        <begin position="65"/>
        <end position="87"/>
    </location>
</feature>
<accession>A0A016W168</accession>
<organism evidence="2 3">
    <name type="scientific">Ancylostoma ceylanicum</name>
    <dbReference type="NCBI Taxonomy" id="53326"/>
    <lineage>
        <taxon>Eukaryota</taxon>
        <taxon>Metazoa</taxon>
        <taxon>Ecdysozoa</taxon>
        <taxon>Nematoda</taxon>
        <taxon>Chromadorea</taxon>
        <taxon>Rhabditida</taxon>
        <taxon>Rhabditina</taxon>
        <taxon>Rhabditomorpha</taxon>
        <taxon>Strongyloidea</taxon>
        <taxon>Ancylostomatidae</taxon>
        <taxon>Ancylostomatinae</taxon>
        <taxon>Ancylostoma</taxon>
    </lineage>
</organism>
<evidence type="ECO:0000256" key="1">
    <source>
        <dbReference type="SAM" id="Phobius"/>
    </source>
</evidence>
<dbReference type="AlphaFoldDB" id="A0A016W168"/>
<proteinExistence type="predicted"/>
<gene>
    <name evidence="2" type="primary">Acey_s0002.g733</name>
    <name evidence="2" type="ORF">Y032_0002g733</name>
</gene>
<feature type="transmembrane region" description="Helical" evidence="1">
    <location>
        <begin position="38"/>
        <end position="59"/>
    </location>
</feature>
<feature type="transmembrane region" description="Helical" evidence="1">
    <location>
        <begin position="111"/>
        <end position="134"/>
    </location>
</feature>
<dbReference type="EMBL" id="JARK01001338">
    <property type="protein sequence ID" value="EYC33341.1"/>
    <property type="molecule type" value="Genomic_DNA"/>
</dbReference>
<reference evidence="3" key="1">
    <citation type="journal article" date="2015" name="Nat. Genet.">
        <title>The genome and transcriptome of the zoonotic hookworm Ancylostoma ceylanicum identify infection-specific gene families.</title>
        <authorList>
            <person name="Schwarz E.M."/>
            <person name="Hu Y."/>
            <person name="Antoshechkin I."/>
            <person name="Miller M.M."/>
            <person name="Sternberg P.W."/>
            <person name="Aroian R.V."/>
        </authorList>
    </citation>
    <scope>NUCLEOTIDE SEQUENCE</scope>
    <source>
        <strain evidence="3">HY135</strain>
    </source>
</reference>
<keyword evidence="1" id="KW-0812">Transmembrane</keyword>
<keyword evidence="1" id="KW-1133">Transmembrane helix</keyword>
<evidence type="ECO:0000313" key="3">
    <source>
        <dbReference type="Proteomes" id="UP000024635"/>
    </source>
</evidence>
<dbReference type="Proteomes" id="UP000024635">
    <property type="component" value="Unassembled WGS sequence"/>
</dbReference>
<keyword evidence="1" id="KW-0472">Membrane</keyword>
<feature type="transmembrane region" description="Helical" evidence="1">
    <location>
        <begin position="154"/>
        <end position="174"/>
    </location>
</feature>
<dbReference type="OrthoDB" id="10577727at2759"/>
<name>A0A016W168_9BILA</name>